<dbReference type="InterPro" id="IPR001173">
    <property type="entry name" value="Glyco_trans_2-like"/>
</dbReference>
<comment type="similarity">
    <text evidence="4 15">Belongs to the glycosyltransferase 2 family. GalNAc-T subfamily.</text>
</comment>
<dbReference type="CDD" id="cd02510">
    <property type="entry name" value="pp-GalNAc-T"/>
    <property type="match status" value="1"/>
</dbReference>
<dbReference type="PANTHER" id="PTHR11675:SF131">
    <property type="entry name" value="POLYPEPTIDE N-ACETYLGALACTOSAMINYLTRANSFERASE 9-RELATED"/>
    <property type="match status" value="1"/>
</dbReference>
<evidence type="ECO:0000256" key="9">
    <source>
        <dbReference type="ARBA" id="ARBA00022989"/>
    </source>
</evidence>
<dbReference type="InterPro" id="IPR045885">
    <property type="entry name" value="GalNAc-T"/>
</dbReference>
<feature type="domain" description="Glycosyltransferase 2-like" evidence="17">
    <location>
        <begin position="117"/>
        <end position="302"/>
    </location>
</feature>
<evidence type="ECO:0000256" key="4">
    <source>
        <dbReference type="ARBA" id="ARBA00005680"/>
    </source>
</evidence>
<evidence type="ECO:0000256" key="6">
    <source>
        <dbReference type="ARBA" id="ARBA00022723"/>
    </source>
</evidence>
<dbReference type="Gene3D" id="3.90.550.10">
    <property type="entry name" value="Spore Coat Polysaccharide Biosynthesis Protein SpsA, Chain A"/>
    <property type="match status" value="1"/>
</dbReference>
<evidence type="ECO:0000256" key="13">
    <source>
        <dbReference type="ARBA" id="ARBA00023180"/>
    </source>
</evidence>
<evidence type="ECO:0000256" key="16">
    <source>
        <dbReference type="SAM" id="MobiDB-lite"/>
    </source>
</evidence>
<dbReference type="EMBL" id="CATQJA010001023">
    <property type="protein sequence ID" value="CAJ0565344.1"/>
    <property type="molecule type" value="Genomic_DNA"/>
</dbReference>
<keyword evidence="10 15" id="KW-0333">Golgi apparatus</keyword>
<keyword evidence="15" id="KW-0808">Transferase</keyword>
<organism evidence="19 20">
    <name type="scientific">Mesorhabditis spiculigera</name>
    <dbReference type="NCBI Taxonomy" id="96644"/>
    <lineage>
        <taxon>Eukaryota</taxon>
        <taxon>Metazoa</taxon>
        <taxon>Ecdysozoa</taxon>
        <taxon>Nematoda</taxon>
        <taxon>Chromadorea</taxon>
        <taxon>Rhabditida</taxon>
        <taxon>Rhabditina</taxon>
        <taxon>Rhabditomorpha</taxon>
        <taxon>Rhabditoidea</taxon>
        <taxon>Rhabditidae</taxon>
        <taxon>Mesorhabditinae</taxon>
        <taxon>Mesorhabditis</taxon>
    </lineage>
</organism>
<feature type="non-terminal residue" evidence="19">
    <location>
        <position position="551"/>
    </location>
</feature>
<dbReference type="GO" id="GO:0030246">
    <property type="term" value="F:carbohydrate binding"/>
    <property type="evidence" value="ECO:0007669"/>
    <property type="project" value="UniProtKB-KW"/>
</dbReference>
<dbReference type="AlphaFoldDB" id="A0AA36FSF4"/>
<keyword evidence="8" id="KW-0735">Signal-anchor</keyword>
<evidence type="ECO:0000256" key="8">
    <source>
        <dbReference type="ARBA" id="ARBA00022968"/>
    </source>
</evidence>
<dbReference type="InterPro" id="IPR029044">
    <property type="entry name" value="Nucleotide-diphossugar_trans"/>
</dbReference>
<feature type="transmembrane region" description="Helical" evidence="15">
    <location>
        <begin position="24"/>
        <end position="46"/>
    </location>
</feature>
<evidence type="ECO:0000313" key="19">
    <source>
        <dbReference type="EMBL" id="CAJ0565344.1"/>
    </source>
</evidence>
<evidence type="ECO:0000259" key="17">
    <source>
        <dbReference type="Pfam" id="PF00535"/>
    </source>
</evidence>
<evidence type="ECO:0000256" key="14">
    <source>
        <dbReference type="ARBA" id="ARBA00023211"/>
    </source>
</evidence>
<keyword evidence="12 15" id="KW-1015">Disulfide bond</keyword>
<dbReference type="InterPro" id="IPR035992">
    <property type="entry name" value="Ricin_B-like_lectins"/>
</dbReference>
<feature type="compositionally biased region" description="Low complexity" evidence="16">
    <location>
        <begin position="1"/>
        <end position="14"/>
    </location>
</feature>
<dbReference type="GO" id="GO:0000139">
    <property type="term" value="C:Golgi membrane"/>
    <property type="evidence" value="ECO:0007669"/>
    <property type="project" value="UniProtKB-SubCell"/>
</dbReference>
<keyword evidence="14 15" id="KW-0464">Manganese</keyword>
<dbReference type="Gene3D" id="2.80.10.50">
    <property type="match status" value="1"/>
</dbReference>
<evidence type="ECO:0000256" key="11">
    <source>
        <dbReference type="ARBA" id="ARBA00023136"/>
    </source>
</evidence>
<gene>
    <name evidence="19" type="ORF">MSPICULIGERA_LOCUS3986</name>
</gene>
<keyword evidence="15" id="KW-0328">Glycosyltransferase</keyword>
<evidence type="ECO:0000256" key="2">
    <source>
        <dbReference type="ARBA" id="ARBA00004323"/>
    </source>
</evidence>
<dbReference type="PROSITE" id="PS50231">
    <property type="entry name" value="RICIN_B_LECTIN"/>
    <property type="match status" value="1"/>
</dbReference>
<evidence type="ECO:0000256" key="3">
    <source>
        <dbReference type="ARBA" id="ARBA00004922"/>
    </source>
</evidence>
<dbReference type="SUPFAM" id="SSF53448">
    <property type="entry name" value="Nucleotide-diphospho-sugar transferases"/>
    <property type="match status" value="1"/>
</dbReference>
<evidence type="ECO:0000259" key="18">
    <source>
        <dbReference type="Pfam" id="PF00652"/>
    </source>
</evidence>
<evidence type="ECO:0000256" key="1">
    <source>
        <dbReference type="ARBA" id="ARBA00001936"/>
    </source>
</evidence>
<keyword evidence="11 15" id="KW-0472">Membrane</keyword>
<evidence type="ECO:0000256" key="5">
    <source>
        <dbReference type="ARBA" id="ARBA00022692"/>
    </source>
</evidence>
<dbReference type="EC" id="2.4.1.-" evidence="15"/>
<keyword evidence="6" id="KW-0479">Metal-binding</keyword>
<keyword evidence="5 15" id="KW-0812">Transmembrane</keyword>
<protein>
    <recommendedName>
        <fullName evidence="15">Polypeptide N-acetylgalactosaminyltransferase</fullName>
        <ecNumber evidence="15">2.4.1.-</ecNumber>
    </recommendedName>
    <alternativeName>
        <fullName evidence="15">Protein-UDP acetylgalactosaminyltransferase</fullName>
    </alternativeName>
</protein>
<comment type="cofactor">
    <cofactor evidence="1 15">
        <name>Mn(2+)</name>
        <dbReference type="ChEBI" id="CHEBI:29035"/>
    </cofactor>
</comment>
<dbReference type="PANTHER" id="PTHR11675">
    <property type="entry name" value="N-ACETYLGALACTOSAMINYLTRANSFERASE"/>
    <property type="match status" value="1"/>
</dbReference>
<evidence type="ECO:0000256" key="15">
    <source>
        <dbReference type="RuleBase" id="RU361242"/>
    </source>
</evidence>
<feature type="region of interest" description="Disordered" evidence="16">
    <location>
        <begin position="1"/>
        <end position="20"/>
    </location>
</feature>
<evidence type="ECO:0000256" key="12">
    <source>
        <dbReference type="ARBA" id="ARBA00023157"/>
    </source>
</evidence>
<proteinExistence type="inferred from homology"/>
<comment type="subcellular location">
    <subcellularLocation>
        <location evidence="2 15">Golgi apparatus membrane</location>
        <topology evidence="2 15">Single-pass type II membrane protein</topology>
    </subcellularLocation>
</comment>
<dbReference type="Pfam" id="PF00535">
    <property type="entry name" value="Glycos_transf_2"/>
    <property type="match status" value="1"/>
</dbReference>
<name>A0AA36FSF4_9BILA</name>
<keyword evidence="9 15" id="KW-1133">Transmembrane helix</keyword>
<reference evidence="19" key="1">
    <citation type="submission" date="2023-06" db="EMBL/GenBank/DDBJ databases">
        <authorList>
            <person name="Delattre M."/>
        </authorList>
    </citation>
    <scope>NUCLEOTIDE SEQUENCE</scope>
    <source>
        <strain evidence="19">AF72</strain>
    </source>
</reference>
<accession>A0AA36FSF4</accession>
<dbReference type="GO" id="GO:0046872">
    <property type="term" value="F:metal ion binding"/>
    <property type="evidence" value="ECO:0007669"/>
    <property type="project" value="UniProtKB-KW"/>
</dbReference>
<sequence>MAKAASAKAASAQRSKQKGAKGRGGLTFVLWFLGGIAALVGVLWLLPEKQPGEGGVPTRVDRNRLSAAEAQKYDQGYKDHAFNEYVSSLISLHRRLPFIAPPRCKDEKYADDLPDMSIVICFHNEAWSTLLRTVHSVLDRTPAHLLKEIILVDDSSTMEHLGPELDSYVSGLAKVRLVREPHRVGLIRARLTGVKVALGTVVTFLDAHCEATERWAEPLLDRIAQDPHSVAVPNIDPIQEDTFQYVAELSPLIGGFDWNMQFVWRDLSPEQKRKRKNNLEPIRTPVMAGGLFAIRKDFFEHLGSYDPGFDIWGGEQFELSFKAWMCGGRIEIVPCSHVGHVYRQSTPYTFNDPINTIRRNLRRVTEVWMDDYKYLHYERHNNRTYGHGDVSARLELRKNLGCNDFKWYLEHVYPDQYVPHNLQAKGEIRNYGGEPHLCVESIIRGSREPDYEVVPVHCHLLGENQFFELTANGEIRRDVSCLEQVGNVLRARFCDGRSTQKFTHDRENGHLKNEGSGQCLTTIIRPDGHLFRMETCRAGDLIQHFKWQQYF</sequence>
<comment type="pathway">
    <text evidence="3 15">Protein modification; protein glycosylation.</text>
</comment>
<evidence type="ECO:0000256" key="7">
    <source>
        <dbReference type="ARBA" id="ARBA00022734"/>
    </source>
</evidence>
<dbReference type="InterPro" id="IPR000772">
    <property type="entry name" value="Ricin_B_lectin"/>
</dbReference>
<dbReference type="GO" id="GO:0006493">
    <property type="term" value="P:protein O-linked glycosylation"/>
    <property type="evidence" value="ECO:0007669"/>
    <property type="project" value="TreeGrafter"/>
</dbReference>
<dbReference type="Proteomes" id="UP001177023">
    <property type="component" value="Unassembled WGS sequence"/>
</dbReference>
<evidence type="ECO:0000313" key="20">
    <source>
        <dbReference type="Proteomes" id="UP001177023"/>
    </source>
</evidence>
<evidence type="ECO:0000256" key="10">
    <source>
        <dbReference type="ARBA" id="ARBA00023034"/>
    </source>
</evidence>
<comment type="caution">
    <text evidence="19">The sequence shown here is derived from an EMBL/GenBank/DDBJ whole genome shotgun (WGS) entry which is preliminary data.</text>
</comment>
<dbReference type="GO" id="GO:0004653">
    <property type="term" value="F:polypeptide N-acetylgalactosaminyltransferase activity"/>
    <property type="evidence" value="ECO:0007669"/>
    <property type="project" value="TreeGrafter"/>
</dbReference>
<keyword evidence="20" id="KW-1185">Reference proteome</keyword>
<dbReference type="FunFam" id="3.90.550.10:FF:000053">
    <property type="entry name" value="Polypeptide N-acetylgalactosaminyltransferase"/>
    <property type="match status" value="1"/>
</dbReference>
<dbReference type="SUPFAM" id="SSF50370">
    <property type="entry name" value="Ricin B-like lectins"/>
    <property type="match status" value="1"/>
</dbReference>
<keyword evidence="7 15" id="KW-0430">Lectin</keyword>
<feature type="domain" description="Ricin B lectin" evidence="18">
    <location>
        <begin position="425"/>
        <end position="545"/>
    </location>
</feature>
<keyword evidence="13" id="KW-0325">Glycoprotein</keyword>
<dbReference type="Pfam" id="PF00652">
    <property type="entry name" value="Ricin_B_lectin"/>
    <property type="match status" value="1"/>
</dbReference>